<name>A0A6H2A419_9ZZZZ</name>
<reference evidence="1" key="1">
    <citation type="submission" date="2020-03" db="EMBL/GenBank/DDBJ databases">
        <title>The deep terrestrial virosphere.</title>
        <authorList>
            <person name="Holmfeldt K."/>
            <person name="Nilsson E."/>
            <person name="Simone D."/>
            <person name="Lopez-Fernandez M."/>
            <person name="Wu X."/>
            <person name="de Brujin I."/>
            <person name="Lundin D."/>
            <person name="Andersson A."/>
            <person name="Bertilsson S."/>
            <person name="Dopson M."/>
        </authorList>
    </citation>
    <scope>NUCLEOTIDE SEQUENCE</scope>
    <source>
        <strain evidence="1">TM448A06208</strain>
    </source>
</reference>
<gene>
    <name evidence="1" type="ORF">TM448A06208_0010</name>
</gene>
<organism evidence="1">
    <name type="scientific">viral metagenome</name>
    <dbReference type="NCBI Taxonomy" id="1070528"/>
    <lineage>
        <taxon>unclassified sequences</taxon>
        <taxon>metagenomes</taxon>
        <taxon>organismal metagenomes</taxon>
    </lineage>
</organism>
<protein>
    <submittedName>
        <fullName evidence="1">Uncharacterized protein</fullName>
    </submittedName>
</protein>
<dbReference type="AlphaFoldDB" id="A0A6H2A419"/>
<proteinExistence type="predicted"/>
<dbReference type="EMBL" id="MT144552">
    <property type="protein sequence ID" value="QJA54943.1"/>
    <property type="molecule type" value="Genomic_DNA"/>
</dbReference>
<accession>A0A6H2A419</accession>
<sequence>MNENSENRQKSTAQDVDVQAMVIPPIPSKWHSHKYGTRHVVDRTLGGHIVYIQGSLPQKPWNTMYQDICTLSEWLEYQKKAKRV</sequence>
<evidence type="ECO:0000313" key="1">
    <source>
        <dbReference type="EMBL" id="QJA54943.1"/>
    </source>
</evidence>